<dbReference type="EMBL" id="QMIE01000002">
    <property type="protein sequence ID" value="TVM19375.1"/>
    <property type="molecule type" value="Genomic_DNA"/>
</dbReference>
<dbReference type="AlphaFoldDB" id="A0A7M3MJ04"/>
<sequence length="59" mass="6317">MLLLVGGTRNQGWFNATKIIKECGNDDAYPKNHLMLSQKQQFCSAATSAIEAGFQAAGA</sequence>
<reference evidence="1 2" key="1">
    <citation type="submission" date="2018-06" db="EMBL/GenBank/DDBJ databases">
        <title>Complete genome of Desulfovibrio indonesiensis P37SLT.</title>
        <authorList>
            <person name="Crispim J.S."/>
            <person name="Vidigal P.M.P."/>
            <person name="Silva L.C.F."/>
            <person name="Laguardia C.N."/>
            <person name="Araujo L.C."/>
            <person name="Dias R.S."/>
            <person name="Sousa M.P."/>
            <person name="Paula S.O."/>
            <person name="Silva C."/>
        </authorList>
    </citation>
    <scope>NUCLEOTIDE SEQUENCE [LARGE SCALE GENOMIC DNA]</scope>
    <source>
        <strain evidence="1 2">P37SLT</strain>
    </source>
</reference>
<gene>
    <name evidence="1" type="ORF">DPQ33_03170</name>
</gene>
<evidence type="ECO:0000313" key="2">
    <source>
        <dbReference type="Proteomes" id="UP000448292"/>
    </source>
</evidence>
<protein>
    <submittedName>
        <fullName evidence="1">Uncharacterized protein</fullName>
    </submittedName>
</protein>
<dbReference type="Proteomes" id="UP000448292">
    <property type="component" value="Unassembled WGS sequence"/>
</dbReference>
<organism evidence="1 2">
    <name type="scientific">Oceanidesulfovibrio indonesiensis</name>
    <dbReference type="NCBI Taxonomy" id="54767"/>
    <lineage>
        <taxon>Bacteria</taxon>
        <taxon>Pseudomonadati</taxon>
        <taxon>Thermodesulfobacteriota</taxon>
        <taxon>Desulfovibrionia</taxon>
        <taxon>Desulfovibrionales</taxon>
        <taxon>Desulfovibrionaceae</taxon>
        <taxon>Oceanidesulfovibrio</taxon>
    </lineage>
</organism>
<comment type="caution">
    <text evidence="1">The sequence shown here is derived from an EMBL/GenBank/DDBJ whole genome shotgun (WGS) entry which is preliminary data.</text>
</comment>
<keyword evidence="2" id="KW-1185">Reference proteome</keyword>
<evidence type="ECO:0000313" key="1">
    <source>
        <dbReference type="EMBL" id="TVM19375.1"/>
    </source>
</evidence>
<proteinExistence type="predicted"/>
<name>A0A7M3MJ04_9BACT</name>
<accession>A0A7M3MJ04</accession>